<sequence>MTLNNPKNQTIFLDLTCNRLIQQEGQEKEKSSSTHDDAENMLYSFVDNSPSVADLLWSKKQLGQGEFLTLASETKEDMLDQNMIYPSTHEIHL</sequence>
<name>A0A9P6XKR6_RHIOR</name>
<reference evidence="1" key="1">
    <citation type="journal article" date="2020" name="Microb. Genom.">
        <title>Genetic diversity of clinical and environmental Mucorales isolates obtained from an investigation of mucormycosis cases among solid organ transplant recipients.</title>
        <authorList>
            <person name="Nguyen M.H."/>
            <person name="Kaul D."/>
            <person name="Muto C."/>
            <person name="Cheng S.J."/>
            <person name="Richter R.A."/>
            <person name="Bruno V.M."/>
            <person name="Liu G."/>
            <person name="Beyhan S."/>
            <person name="Sundermann A.J."/>
            <person name="Mounaud S."/>
            <person name="Pasculle A.W."/>
            <person name="Nierman W.C."/>
            <person name="Driscoll E."/>
            <person name="Cumbie R."/>
            <person name="Clancy C.J."/>
            <person name="Dupont C.L."/>
        </authorList>
    </citation>
    <scope>NUCLEOTIDE SEQUENCE</scope>
    <source>
        <strain evidence="1">GL11</strain>
    </source>
</reference>
<dbReference type="Proteomes" id="UP000716291">
    <property type="component" value="Unassembled WGS sequence"/>
</dbReference>
<protein>
    <submittedName>
        <fullName evidence="1">Uncharacterized protein</fullName>
    </submittedName>
</protein>
<evidence type="ECO:0000313" key="1">
    <source>
        <dbReference type="EMBL" id="KAG1316100.1"/>
    </source>
</evidence>
<evidence type="ECO:0000313" key="2">
    <source>
        <dbReference type="Proteomes" id="UP000716291"/>
    </source>
</evidence>
<dbReference type="OrthoDB" id="2209126at2759"/>
<dbReference type="AlphaFoldDB" id="A0A9P6XKR6"/>
<keyword evidence="2" id="KW-1185">Reference proteome</keyword>
<comment type="caution">
    <text evidence="1">The sequence shown here is derived from an EMBL/GenBank/DDBJ whole genome shotgun (WGS) entry which is preliminary data.</text>
</comment>
<proteinExistence type="predicted"/>
<dbReference type="EMBL" id="JAANQT010000007">
    <property type="protein sequence ID" value="KAG1316100.1"/>
    <property type="molecule type" value="Genomic_DNA"/>
</dbReference>
<organism evidence="1 2">
    <name type="scientific">Rhizopus oryzae</name>
    <name type="common">Mucormycosis agent</name>
    <name type="synonym">Rhizopus arrhizus var. delemar</name>
    <dbReference type="NCBI Taxonomy" id="64495"/>
    <lineage>
        <taxon>Eukaryota</taxon>
        <taxon>Fungi</taxon>
        <taxon>Fungi incertae sedis</taxon>
        <taxon>Mucoromycota</taxon>
        <taxon>Mucoromycotina</taxon>
        <taxon>Mucoromycetes</taxon>
        <taxon>Mucorales</taxon>
        <taxon>Mucorineae</taxon>
        <taxon>Rhizopodaceae</taxon>
        <taxon>Rhizopus</taxon>
    </lineage>
</organism>
<gene>
    <name evidence="1" type="ORF">G6F64_000109</name>
</gene>
<accession>A0A9P6XKR6</accession>